<feature type="domain" description="NadR/Ttd14 AAA" evidence="1">
    <location>
        <begin position="2"/>
        <end position="160"/>
    </location>
</feature>
<dbReference type="Proteomes" id="UP000290545">
    <property type="component" value="Unassembled WGS sequence"/>
</dbReference>
<evidence type="ECO:0000313" key="3">
    <source>
        <dbReference type="Proteomes" id="UP000290545"/>
    </source>
</evidence>
<protein>
    <recommendedName>
        <fullName evidence="1">NadR/Ttd14 AAA domain-containing protein</fullName>
    </recommendedName>
</protein>
<reference evidence="2 3" key="1">
    <citation type="submission" date="2019-01" db="EMBL/GenBank/DDBJ databases">
        <title>Filimonas sp. strain TTM-71.</title>
        <authorList>
            <person name="Chen W.-M."/>
        </authorList>
    </citation>
    <scope>NUCLEOTIDE SEQUENCE [LARGE SCALE GENOMIC DNA]</scope>
    <source>
        <strain evidence="2 3">TTM-71</strain>
    </source>
</reference>
<accession>A0A4Q1DB12</accession>
<sequence length="168" mass="18770">MKIAIAGAHRVGKTTLAEALAAALPSYTLYMEPYYALEESGYAFSDEPNTDDFIKQFQYSAKQISKAGTDAIFDRCPIDILAYIHAIDDTQNIQSLFNTAQQIIAGIDLLVFVPIETPDIIACVQSDFPALRTKVNDILYEWLDDFDVKTIEISGALQDRKEQVLKQL</sequence>
<dbReference type="RefSeq" id="WP_129001505.1">
    <property type="nucleotide sequence ID" value="NZ_SDHZ01000001.1"/>
</dbReference>
<dbReference type="InterPro" id="IPR027417">
    <property type="entry name" value="P-loop_NTPase"/>
</dbReference>
<dbReference type="OrthoDB" id="7351510at2"/>
<comment type="caution">
    <text evidence="2">The sequence shown here is derived from an EMBL/GenBank/DDBJ whole genome shotgun (WGS) entry which is preliminary data.</text>
</comment>
<dbReference type="InterPro" id="IPR038727">
    <property type="entry name" value="NadR/Ttd14_AAA_dom"/>
</dbReference>
<dbReference type="SUPFAM" id="SSF52540">
    <property type="entry name" value="P-loop containing nucleoside triphosphate hydrolases"/>
    <property type="match status" value="1"/>
</dbReference>
<organism evidence="2 3">
    <name type="scientific">Filimonas effusa</name>
    <dbReference type="NCBI Taxonomy" id="2508721"/>
    <lineage>
        <taxon>Bacteria</taxon>
        <taxon>Pseudomonadati</taxon>
        <taxon>Bacteroidota</taxon>
        <taxon>Chitinophagia</taxon>
        <taxon>Chitinophagales</taxon>
        <taxon>Chitinophagaceae</taxon>
        <taxon>Filimonas</taxon>
    </lineage>
</organism>
<proteinExistence type="predicted"/>
<dbReference type="Pfam" id="PF13521">
    <property type="entry name" value="AAA_28"/>
    <property type="match status" value="1"/>
</dbReference>
<gene>
    <name evidence="2" type="ORF">ESB13_02765</name>
</gene>
<dbReference type="EMBL" id="SDHZ01000001">
    <property type="protein sequence ID" value="RXK85753.1"/>
    <property type="molecule type" value="Genomic_DNA"/>
</dbReference>
<evidence type="ECO:0000313" key="2">
    <source>
        <dbReference type="EMBL" id="RXK85753.1"/>
    </source>
</evidence>
<keyword evidence="3" id="KW-1185">Reference proteome</keyword>
<name>A0A4Q1DB12_9BACT</name>
<evidence type="ECO:0000259" key="1">
    <source>
        <dbReference type="Pfam" id="PF13521"/>
    </source>
</evidence>
<dbReference type="AlphaFoldDB" id="A0A4Q1DB12"/>
<dbReference type="Gene3D" id="3.40.50.300">
    <property type="entry name" value="P-loop containing nucleotide triphosphate hydrolases"/>
    <property type="match status" value="1"/>
</dbReference>